<evidence type="ECO:0000256" key="1">
    <source>
        <dbReference type="ARBA" id="ARBA00004496"/>
    </source>
</evidence>
<dbReference type="AlphaFoldDB" id="A0A520N0Q2"/>
<gene>
    <name evidence="8" type="ORF">EVA95_01110</name>
</gene>
<reference evidence="8 9" key="1">
    <citation type="submission" date="2019-02" db="EMBL/GenBank/DDBJ databases">
        <title>Prokaryotic population dynamics and viral predation in marine succession experiment using metagenomics: the confinement effect.</title>
        <authorList>
            <person name="Haro-Moreno J.M."/>
            <person name="Rodriguez-Valera F."/>
            <person name="Lopez-Perez M."/>
        </authorList>
    </citation>
    <scope>NUCLEOTIDE SEQUENCE [LARGE SCALE GENOMIC DNA]</scope>
    <source>
        <strain evidence="8">MED-G162</strain>
    </source>
</reference>
<accession>A0A520N0Q2</accession>
<dbReference type="GO" id="GO:0005524">
    <property type="term" value="F:ATP binding"/>
    <property type="evidence" value="ECO:0007669"/>
    <property type="project" value="UniProtKB-KW"/>
</dbReference>
<keyword evidence="4 8" id="KW-0436">Ligase</keyword>
<evidence type="ECO:0000313" key="9">
    <source>
        <dbReference type="Proteomes" id="UP000319384"/>
    </source>
</evidence>
<dbReference type="Proteomes" id="UP000319384">
    <property type="component" value="Unassembled WGS sequence"/>
</dbReference>
<dbReference type="GO" id="GO:0008764">
    <property type="term" value="F:UDP-N-acetylmuramoylalanine-D-glutamate ligase activity"/>
    <property type="evidence" value="ECO:0007669"/>
    <property type="project" value="InterPro"/>
</dbReference>
<comment type="caution">
    <text evidence="8">The sequence shown here is derived from an EMBL/GenBank/DDBJ whole genome shotgun (WGS) entry which is preliminary data.</text>
</comment>
<organism evidence="8 9">
    <name type="scientific">SAR86 cluster bacterium</name>
    <dbReference type="NCBI Taxonomy" id="2030880"/>
    <lineage>
        <taxon>Bacteria</taxon>
        <taxon>Pseudomonadati</taxon>
        <taxon>Pseudomonadota</taxon>
        <taxon>Gammaproteobacteria</taxon>
        <taxon>SAR86 cluster</taxon>
    </lineage>
</organism>
<dbReference type="GO" id="GO:0008360">
    <property type="term" value="P:regulation of cell shape"/>
    <property type="evidence" value="ECO:0007669"/>
    <property type="project" value="InterPro"/>
</dbReference>
<dbReference type="SUPFAM" id="SSF53244">
    <property type="entry name" value="MurD-like peptide ligases, peptide-binding domain"/>
    <property type="match status" value="1"/>
</dbReference>
<dbReference type="PANTHER" id="PTHR43692:SF1">
    <property type="entry name" value="UDP-N-ACETYLMURAMOYLALANINE--D-GLUTAMATE LIGASE"/>
    <property type="match status" value="1"/>
</dbReference>
<dbReference type="Gene3D" id="3.40.1190.10">
    <property type="entry name" value="Mur-like, catalytic domain"/>
    <property type="match status" value="1"/>
</dbReference>
<protein>
    <submittedName>
        <fullName evidence="8">UDP-N-acetylmuramoylalanine--D-glutamate ligase</fullName>
    </submittedName>
</protein>
<dbReference type="InterPro" id="IPR005762">
    <property type="entry name" value="MurD"/>
</dbReference>
<keyword evidence="5" id="KW-0547">Nucleotide-binding</keyword>
<evidence type="ECO:0000256" key="6">
    <source>
        <dbReference type="ARBA" id="ARBA00022840"/>
    </source>
</evidence>
<proteinExistence type="predicted"/>
<dbReference type="Gene3D" id="3.90.190.20">
    <property type="entry name" value="Mur ligase, C-terminal domain"/>
    <property type="match status" value="1"/>
</dbReference>
<keyword evidence="6" id="KW-0067">ATP-binding</keyword>
<dbReference type="InterPro" id="IPR013221">
    <property type="entry name" value="Mur_ligase_cen"/>
</dbReference>
<evidence type="ECO:0000259" key="7">
    <source>
        <dbReference type="Pfam" id="PF08245"/>
    </source>
</evidence>
<feature type="domain" description="Mur ligase central" evidence="7">
    <location>
        <begin position="88"/>
        <end position="235"/>
    </location>
</feature>
<keyword evidence="3" id="KW-0963">Cytoplasm</keyword>
<comment type="subcellular location">
    <subcellularLocation>
        <location evidence="1">Cytoplasm</location>
    </subcellularLocation>
</comment>
<dbReference type="EMBL" id="SHBH01000005">
    <property type="protein sequence ID" value="RZO27054.1"/>
    <property type="molecule type" value="Genomic_DNA"/>
</dbReference>
<dbReference type="GO" id="GO:0005737">
    <property type="term" value="C:cytoplasm"/>
    <property type="evidence" value="ECO:0007669"/>
    <property type="project" value="UniProtKB-SubCell"/>
</dbReference>
<evidence type="ECO:0000256" key="2">
    <source>
        <dbReference type="ARBA" id="ARBA00004752"/>
    </source>
</evidence>
<dbReference type="InterPro" id="IPR036615">
    <property type="entry name" value="Mur_ligase_C_dom_sf"/>
</dbReference>
<dbReference type="InterPro" id="IPR036565">
    <property type="entry name" value="Mur-like_cat_sf"/>
</dbReference>
<evidence type="ECO:0000256" key="4">
    <source>
        <dbReference type="ARBA" id="ARBA00022598"/>
    </source>
</evidence>
<dbReference type="SUPFAM" id="SSF53623">
    <property type="entry name" value="MurD-like peptide ligases, catalytic domain"/>
    <property type="match status" value="1"/>
</dbReference>
<sequence length="348" mass="40693">MKSLIYGYGETGKSFERYLINNNQFEFFIYDQNIPRFNNEYDLSSFDQILCSPGIPKNIFEKIKKDNKNVLTDLDIFFNQDDSIKIGITGTNRKSTTAYHLHQLFSKYSSSKLLGNIGNPMLDFINDGKKYSILELSSFQLDKMKSNDLDFGILLNIQSDHIDYHGSFKSYKCAKEKILSAKNTISDEMDPFKLFQWITNKQPERMQFKNLPFRFELMSKKIINDSKSTNFHSLSYAIKKAKKIFNSEYILIICGDPKKENYKEILIDGPKEVFIFGKHSREINRCIKNTNKIIFESLEDLLNHIRQNNINQNVLFSPGYPSGKDFSNFMDRGKYFNSQAKKYLNENF</sequence>
<dbReference type="GO" id="GO:0051301">
    <property type="term" value="P:cell division"/>
    <property type="evidence" value="ECO:0007669"/>
    <property type="project" value="InterPro"/>
</dbReference>
<name>A0A520N0Q2_9GAMM</name>
<dbReference type="PANTHER" id="PTHR43692">
    <property type="entry name" value="UDP-N-ACETYLMURAMOYLALANINE--D-GLUTAMATE LIGASE"/>
    <property type="match status" value="1"/>
</dbReference>
<evidence type="ECO:0000256" key="3">
    <source>
        <dbReference type="ARBA" id="ARBA00022490"/>
    </source>
</evidence>
<dbReference type="Pfam" id="PF08245">
    <property type="entry name" value="Mur_ligase_M"/>
    <property type="match status" value="1"/>
</dbReference>
<evidence type="ECO:0000256" key="5">
    <source>
        <dbReference type="ARBA" id="ARBA00022741"/>
    </source>
</evidence>
<comment type="pathway">
    <text evidence="2">Cell wall biogenesis; peptidoglycan biosynthesis.</text>
</comment>
<evidence type="ECO:0000313" key="8">
    <source>
        <dbReference type="EMBL" id="RZO27054.1"/>
    </source>
</evidence>